<feature type="region of interest" description="Disordered" evidence="1">
    <location>
        <begin position="18"/>
        <end position="51"/>
    </location>
</feature>
<dbReference type="EMBL" id="JAAGNN010000018">
    <property type="protein sequence ID" value="KAF4077065.1"/>
    <property type="molecule type" value="Genomic_DNA"/>
</dbReference>
<reference evidence="2 3" key="1">
    <citation type="submission" date="2020-02" db="EMBL/GenBank/DDBJ databases">
        <title>A chromosome-scale genome assembly of the black bullhead catfish (Ameiurus melas).</title>
        <authorList>
            <person name="Wen M."/>
            <person name="Zham M."/>
            <person name="Cabau C."/>
            <person name="Klopp C."/>
            <person name="Donnadieu C."/>
            <person name="Roques C."/>
            <person name="Bouchez O."/>
            <person name="Lampietro C."/>
            <person name="Jouanno E."/>
            <person name="Herpin A."/>
            <person name="Louis A."/>
            <person name="Berthelot C."/>
            <person name="Parey E."/>
            <person name="Roest-Crollius H."/>
            <person name="Braasch I."/>
            <person name="Postlethwait J."/>
            <person name="Robinson-Rechavi M."/>
            <person name="Echchiki A."/>
            <person name="Begum T."/>
            <person name="Montfort J."/>
            <person name="Schartl M."/>
            <person name="Bobe J."/>
            <person name="Guiguen Y."/>
        </authorList>
    </citation>
    <scope>NUCLEOTIDE SEQUENCE [LARGE SCALE GENOMIC DNA]</scope>
    <source>
        <strain evidence="2">M_S1</strain>
        <tissue evidence="2">Blood</tissue>
    </source>
</reference>
<name>A0A7J6A2G8_AMEME</name>
<sequence>MTNSAPDALLLLQAKSSHKLRQQPWDKMGEEKLSLPPPTHSHQEEDGEEAGDGYGVVCSFSVLCPIFK</sequence>
<proteinExistence type="predicted"/>
<dbReference type="AlphaFoldDB" id="A0A7J6A2G8"/>
<organism evidence="2 3">
    <name type="scientific">Ameiurus melas</name>
    <name type="common">Black bullhead</name>
    <name type="synonym">Silurus melas</name>
    <dbReference type="NCBI Taxonomy" id="219545"/>
    <lineage>
        <taxon>Eukaryota</taxon>
        <taxon>Metazoa</taxon>
        <taxon>Chordata</taxon>
        <taxon>Craniata</taxon>
        <taxon>Vertebrata</taxon>
        <taxon>Euteleostomi</taxon>
        <taxon>Actinopterygii</taxon>
        <taxon>Neopterygii</taxon>
        <taxon>Teleostei</taxon>
        <taxon>Ostariophysi</taxon>
        <taxon>Siluriformes</taxon>
        <taxon>Ictaluridae</taxon>
        <taxon>Ameiurus</taxon>
    </lineage>
</organism>
<evidence type="ECO:0000313" key="2">
    <source>
        <dbReference type="EMBL" id="KAF4077065.1"/>
    </source>
</evidence>
<protein>
    <submittedName>
        <fullName evidence="2">Uncharacterized protein</fullName>
    </submittedName>
</protein>
<evidence type="ECO:0000313" key="3">
    <source>
        <dbReference type="Proteomes" id="UP000593565"/>
    </source>
</evidence>
<keyword evidence="3" id="KW-1185">Reference proteome</keyword>
<evidence type="ECO:0000256" key="1">
    <source>
        <dbReference type="SAM" id="MobiDB-lite"/>
    </source>
</evidence>
<dbReference type="Proteomes" id="UP000593565">
    <property type="component" value="Unassembled WGS sequence"/>
</dbReference>
<gene>
    <name evidence="2" type="ORF">AMELA_G00203850</name>
</gene>
<comment type="caution">
    <text evidence="2">The sequence shown here is derived from an EMBL/GenBank/DDBJ whole genome shotgun (WGS) entry which is preliminary data.</text>
</comment>
<accession>A0A7J6A2G8</accession>